<evidence type="ECO:0000256" key="2">
    <source>
        <dbReference type="SAM" id="SignalP"/>
    </source>
</evidence>
<dbReference type="RefSeq" id="WP_153419324.1">
    <property type="nucleotide sequence ID" value="NZ_WFLM01000002.1"/>
</dbReference>
<dbReference type="AlphaFoldDB" id="A0A6N6VU03"/>
<name>A0A6N6VU03_9BACT</name>
<reference evidence="3 4" key="1">
    <citation type="submission" date="2019-10" db="EMBL/GenBank/DDBJ databases">
        <title>New species of Slilvanegrellaceae.</title>
        <authorList>
            <person name="Pitt A."/>
            <person name="Hahn M.W."/>
        </authorList>
    </citation>
    <scope>NUCLEOTIDE SEQUENCE [LARGE SCALE GENOMIC DNA]</scope>
    <source>
        <strain evidence="3 4">SP-Ram-0.45-NSY-1</strain>
    </source>
</reference>
<accession>A0A6N6VU03</accession>
<evidence type="ECO:0008006" key="5">
    <source>
        <dbReference type="Google" id="ProtNLM"/>
    </source>
</evidence>
<feature type="compositionally biased region" description="Basic and acidic residues" evidence="1">
    <location>
        <begin position="66"/>
        <end position="76"/>
    </location>
</feature>
<gene>
    <name evidence="3" type="ORF">GCL60_05980</name>
</gene>
<feature type="signal peptide" evidence="2">
    <location>
        <begin position="1"/>
        <end position="26"/>
    </location>
</feature>
<comment type="caution">
    <text evidence="3">The sequence shown here is derived from an EMBL/GenBank/DDBJ whole genome shotgun (WGS) entry which is preliminary data.</text>
</comment>
<proteinExistence type="predicted"/>
<sequence>MSKSQFSKVLTGAVVSAILSSGVALAQDQAPKSATNPSNPTEKNGCKSSDKKTKQDKNSCSGKDGCGQKESKKDKNSCAGKDGCGQKELKKDKNSCAGKDGCGQKK</sequence>
<keyword evidence="4" id="KW-1185">Reference proteome</keyword>
<keyword evidence="2" id="KW-0732">Signal</keyword>
<feature type="chain" id="PRO_5026678752" description="Low-complexity protein" evidence="2">
    <location>
        <begin position="27"/>
        <end position="106"/>
    </location>
</feature>
<organism evidence="3 4">
    <name type="scientific">Silvanigrella paludirubra</name>
    <dbReference type="NCBI Taxonomy" id="2499159"/>
    <lineage>
        <taxon>Bacteria</taxon>
        <taxon>Pseudomonadati</taxon>
        <taxon>Bdellovibrionota</taxon>
        <taxon>Oligoflexia</taxon>
        <taxon>Silvanigrellales</taxon>
        <taxon>Silvanigrellaceae</taxon>
        <taxon>Silvanigrella</taxon>
    </lineage>
</organism>
<dbReference type="EMBL" id="WFLM01000002">
    <property type="protein sequence ID" value="KAB8039810.1"/>
    <property type="molecule type" value="Genomic_DNA"/>
</dbReference>
<evidence type="ECO:0000256" key="1">
    <source>
        <dbReference type="SAM" id="MobiDB-lite"/>
    </source>
</evidence>
<feature type="compositionally biased region" description="Basic and acidic residues" evidence="1">
    <location>
        <begin position="44"/>
        <end position="57"/>
    </location>
</feature>
<evidence type="ECO:0000313" key="3">
    <source>
        <dbReference type="EMBL" id="KAB8039810.1"/>
    </source>
</evidence>
<feature type="compositionally biased region" description="Basic and acidic residues" evidence="1">
    <location>
        <begin position="84"/>
        <end position="94"/>
    </location>
</feature>
<dbReference type="Proteomes" id="UP000437748">
    <property type="component" value="Unassembled WGS sequence"/>
</dbReference>
<feature type="compositionally biased region" description="Polar residues" evidence="1">
    <location>
        <begin position="30"/>
        <end position="42"/>
    </location>
</feature>
<feature type="region of interest" description="Disordered" evidence="1">
    <location>
        <begin position="25"/>
        <end position="106"/>
    </location>
</feature>
<protein>
    <recommendedName>
        <fullName evidence="5">Low-complexity protein</fullName>
    </recommendedName>
</protein>
<evidence type="ECO:0000313" key="4">
    <source>
        <dbReference type="Proteomes" id="UP000437748"/>
    </source>
</evidence>